<evidence type="ECO:0000256" key="5">
    <source>
        <dbReference type="ARBA" id="ARBA00022989"/>
    </source>
</evidence>
<feature type="domain" description="Ig-like" evidence="12">
    <location>
        <begin position="163"/>
        <end position="252"/>
    </location>
</feature>
<protein>
    <submittedName>
        <fullName evidence="13">Programmed cell death 1 ligand 2</fullName>
    </submittedName>
</protein>
<name>A0A8D0C916_SALMN</name>
<dbReference type="PANTHER" id="PTHR25466">
    <property type="entry name" value="T-LYMPHOCYTE ACTIVATION ANTIGEN"/>
    <property type="match status" value="1"/>
</dbReference>
<dbReference type="GO" id="GO:0071222">
    <property type="term" value="P:cellular response to lipopolysaccharide"/>
    <property type="evidence" value="ECO:0007669"/>
    <property type="project" value="TreeGrafter"/>
</dbReference>
<keyword evidence="3 11" id="KW-0812">Transmembrane</keyword>
<dbReference type="Pfam" id="PF22705">
    <property type="entry name" value="C2-set_3"/>
    <property type="match status" value="1"/>
</dbReference>
<dbReference type="GO" id="GO:0031295">
    <property type="term" value="P:T cell costimulation"/>
    <property type="evidence" value="ECO:0007669"/>
    <property type="project" value="TreeGrafter"/>
</dbReference>
<dbReference type="OMA" id="ELYIVEH"/>
<dbReference type="GO" id="GO:0042102">
    <property type="term" value="P:positive regulation of T cell proliferation"/>
    <property type="evidence" value="ECO:0007669"/>
    <property type="project" value="TreeGrafter"/>
</dbReference>
<dbReference type="GO" id="GO:0006955">
    <property type="term" value="P:immune response"/>
    <property type="evidence" value="ECO:0007669"/>
    <property type="project" value="TreeGrafter"/>
</dbReference>
<evidence type="ECO:0000256" key="4">
    <source>
        <dbReference type="ARBA" id="ARBA00022729"/>
    </source>
</evidence>
<dbReference type="InterPro" id="IPR003599">
    <property type="entry name" value="Ig_sub"/>
</dbReference>
<dbReference type="Gene3D" id="2.60.40.10">
    <property type="entry name" value="Immunoglobulins"/>
    <property type="match status" value="2"/>
</dbReference>
<keyword evidence="2" id="KW-1003">Cell membrane</keyword>
<dbReference type="Proteomes" id="UP000694421">
    <property type="component" value="Unplaced"/>
</dbReference>
<dbReference type="AlphaFoldDB" id="A0A8D0C916"/>
<reference evidence="13" key="2">
    <citation type="submission" date="2025-09" db="UniProtKB">
        <authorList>
            <consortium name="Ensembl"/>
        </authorList>
    </citation>
    <scope>IDENTIFICATION</scope>
</reference>
<keyword evidence="9" id="KW-0325">Glycoprotein</keyword>
<keyword evidence="7" id="KW-1015">Disulfide bond</keyword>
<evidence type="ECO:0000256" key="3">
    <source>
        <dbReference type="ARBA" id="ARBA00022692"/>
    </source>
</evidence>
<keyword evidence="8" id="KW-0675">Receptor</keyword>
<dbReference type="SMART" id="SM00409">
    <property type="entry name" value="IG"/>
    <property type="match status" value="2"/>
</dbReference>
<comment type="subcellular location">
    <subcellularLocation>
        <location evidence="1">Cell membrane</location>
        <topology evidence="1">Single-pass type I membrane protein</topology>
    </subcellularLocation>
</comment>
<dbReference type="InterPro" id="IPR053896">
    <property type="entry name" value="BTN3A2-like_Ig-C"/>
</dbReference>
<organism evidence="13 14">
    <name type="scientific">Salvator merianae</name>
    <name type="common">Argentine black and white tegu</name>
    <name type="synonym">Tupinambis merianae</name>
    <dbReference type="NCBI Taxonomy" id="96440"/>
    <lineage>
        <taxon>Eukaryota</taxon>
        <taxon>Metazoa</taxon>
        <taxon>Chordata</taxon>
        <taxon>Craniata</taxon>
        <taxon>Vertebrata</taxon>
        <taxon>Euteleostomi</taxon>
        <taxon>Lepidosauria</taxon>
        <taxon>Squamata</taxon>
        <taxon>Bifurcata</taxon>
        <taxon>Unidentata</taxon>
        <taxon>Episquamata</taxon>
        <taxon>Laterata</taxon>
        <taxon>Teiioidea</taxon>
        <taxon>Teiidae</taxon>
        <taxon>Salvator</taxon>
    </lineage>
</organism>
<evidence type="ECO:0000256" key="6">
    <source>
        <dbReference type="ARBA" id="ARBA00023136"/>
    </source>
</evidence>
<keyword evidence="6 11" id="KW-0472">Membrane</keyword>
<keyword evidence="10" id="KW-0393">Immunoglobulin domain</keyword>
<dbReference type="SUPFAM" id="SSF48726">
    <property type="entry name" value="Immunoglobulin"/>
    <property type="match status" value="2"/>
</dbReference>
<keyword evidence="4" id="KW-0732">Signal</keyword>
<dbReference type="GO" id="GO:0009897">
    <property type="term" value="C:external side of plasma membrane"/>
    <property type="evidence" value="ECO:0007669"/>
    <property type="project" value="TreeGrafter"/>
</dbReference>
<dbReference type="PANTHER" id="PTHR25466:SF1">
    <property type="entry name" value="PROGRAMMED CELL DEATH 1 LIGAND 2"/>
    <property type="match status" value="1"/>
</dbReference>
<dbReference type="GO" id="GO:0007166">
    <property type="term" value="P:cell surface receptor signaling pathway"/>
    <property type="evidence" value="ECO:0007669"/>
    <property type="project" value="TreeGrafter"/>
</dbReference>
<dbReference type="FunFam" id="2.60.40.10:FF:001912">
    <property type="entry name" value="CD274 molecule"/>
    <property type="match status" value="1"/>
</dbReference>
<dbReference type="GeneTree" id="ENSGT00940000161373"/>
<dbReference type="InterPro" id="IPR007110">
    <property type="entry name" value="Ig-like_dom"/>
</dbReference>
<proteinExistence type="predicted"/>
<evidence type="ECO:0000256" key="11">
    <source>
        <dbReference type="SAM" id="Phobius"/>
    </source>
</evidence>
<dbReference type="GO" id="GO:0032689">
    <property type="term" value="P:negative regulation of type II interferon production"/>
    <property type="evidence" value="ECO:0007669"/>
    <property type="project" value="Ensembl"/>
</dbReference>
<keyword evidence="5 11" id="KW-1133">Transmembrane helix</keyword>
<dbReference type="InterPro" id="IPR013783">
    <property type="entry name" value="Ig-like_fold"/>
</dbReference>
<evidence type="ECO:0000256" key="9">
    <source>
        <dbReference type="ARBA" id="ARBA00023180"/>
    </source>
</evidence>
<dbReference type="GO" id="GO:0032693">
    <property type="term" value="P:negative regulation of interleukin-10 production"/>
    <property type="evidence" value="ECO:0007669"/>
    <property type="project" value="Ensembl"/>
</dbReference>
<dbReference type="PROSITE" id="PS50835">
    <property type="entry name" value="IG_LIKE"/>
    <property type="match status" value="2"/>
</dbReference>
<feature type="domain" description="Ig-like" evidence="12">
    <location>
        <begin position="38"/>
        <end position="157"/>
    </location>
</feature>
<dbReference type="InterPro" id="IPR051713">
    <property type="entry name" value="T-cell_Activation_Regulation"/>
</dbReference>
<evidence type="ECO:0000256" key="7">
    <source>
        <dbReference type="ARBA" id="ARBA00023157"/>
    </source>
</evidence>
<dbReference type="Ensembl" id="ENSSMRT00000018498.1">
    <property type="protein sequence ID" value="ENSSMRP00000015847.1"/>
    <property type="gene ID" value="ENSSMRG00000012319.1"/>
</dbReference>
<evidence type="ECO:0000259" key="12">
    <source>
        <dbReference type="PROSITE" id="PS50835"/>
    </source>
</evidence>
<dbReference type="InterPro" id="IPR036179">
    <property type="entry name" value="Ig-like_dom_sf"/>
</dbReference>
<evidence type="ECO:0000256" key="10">
    <source>
        <dbReference type="ARBA" id="ARBA00023319"/>
    </source>
</evidence>
<feature type="transmembrane region" description="Helical" evidence="11">
    <location>
        <begin position="262"/>
        <end position="284"/>
    </location>
</feature>
<evidence type="ECO:0000256" key="2">
    <source>
        <dbReference type="ARBA" id="ARBA00022475"/>
    </source>
</evidence>
<dbReference type="InterPro" id="IPR013106">
    <property type="entry name" value="Ig_V-set"/>
</dbReference>
<sequence>MNGPNALLLSWHANQCILDTCGIMFKILFTVLFEVQLPLIAALFTVEVLQSNYSAEYGHEVTMGCRFPVPYQFTLTEVSVLWKKKLLQNQKEVYKIHKGQEDLSEQDTDYQGRATVLHEELKNGLSLLRIGDLKFTDAGSYLCIVDYQEEADYKYITLEIEAPYKTINLQSRREAKEVILTCHSEGFPLAEVLWHSKMNPNITKLANTTYNLTSDGIYNITSVLKVKPSIQGNYSCVFWNKKLNERTSAQISVHLPDQTDGLIPISIILPVCLLGLFFVILLLITRRK</sequence>
<accession>A0A8D0C916</accession>
<evidence type="ECO:0000313" key="14">
    <source>
        <dbReference type="Proteomes" id="UP000694421"/>
    </source>
</evidence>
<evidence type="ECO:0000256" key="1">
    <source>
        <dbReference type="ARBA" id="ARBA00004251"/>
    </source>
</evidence>
<evidence type="ECO:0000256" key="8">
    <source>
        <dbReference type="ARBA" id="ARBA00023170"/>
    </source>
</evidence>
<evidence type="ECO:0000313" key="13">
    <source>
        <dbReference type="Ensembl" id="ENSSMRP00000015847.1"/>
    </source>
</evidence>
<reference evidence="13" key="1">
    <citation type="submission" date="2025-08" db="UniProtKB">
        <authorList>
            <consortium name="Ensembl"/>
        </authorList>
    </citation>
    <scope>IDENTIFICATION</scope>
</reference>
<dbReference type="Pfam" id="PF07686">
    <property type="entry name" value="V-set"/>
    <property type="match status" value="1"/>
</dbReference>
<dbReference type="GO" id="GO:0046007">
    <property type="term" value="P:negative regulation of activated T cell proliferation"/>
    <property type="evidence" value="ECO:0007669"/>
    <property type="project" value="Ensembl"/>
</dbReference>
<keyword evidence="14" id="KW-1185">Reference proteome</keyword>